<evidence type="ECO:0000256" key="4">
    <source>
        <dbReference type="ARBA" id="ARBA00022729"/>
    </source>
</evidence>
<dbReference type="Gene3D" id="3.30.300.210">
    <property type="entry name" value="Nutrient germinant receptor protein C, domain 3"/>
    <property type="match status" value="1"/>
</dbReference>
<comment type="subcellular location">
    <subcellularLocation>
        <location evidence="1">Membrane</location>
        <topology evidence="1">Lipid-anchor</topology>
    </subcellularLocation>
</comment>
<dbReference type="RefSeq" id="WP_209973408.1">
    <property type="nucleotide sequence ID" value="NZ_JAGGLB010000013.1"/>
</dbReference>
<feature type="domain" description="Spore germination GerAC-like C-terminal" evidence="8">
    <location>
        <begin position="225"/>
        <end position="389"/>
    </location>
</feature>
<dbReference type="InterPro" id="IPR038501">
    <property type="entry name" value="Spore_GerAC_C_sf"/>
</dbReference>
<keyword evidence="5" id="KW-0472">Membrane</keyword>
<name>A0ABS4IXV7_9BACL</name>
<dbReference type="PANTHER" id="PTHR35789">
    <property type="entry name" value="SPORE GERMINATION PROTEIN B3"/>
    <property type="match status" value="1"/>
</dbReference>
<feature type="domain" description="Spore germination protein N-terminal" evidence="9">
    <location>
        <begin position="23"/>
        <end position="199"/>
    </location>
</feature>
<dbReference type="NCBIfam" id="TIGR02887">
    <property type="entry name" value="spore_ger_x_C"/>
    <property type="match status" value="1"/>
</dbReference>
<reference evidence="10 11" key="1">
    <citation type="submission" date="2021-03" db="EMBL/GenBank/DDBJ databases">
        <title>Genomic Encyclopedia of Type Strains, Phase IV (KMG-IV): sequencing the most valuable type-strain genomes for metagenomic binning, comparative biology and taxonomic classification.</title>
        <authorList>
            <person name="Goeker M."/>
        </authorList>
    </citation>
    <scope>NUCLEOTIDE SEQUENCE [LARGE SCALE GENOMIC DNA]</scope>
    <source>
        <strain evidence="10 11">DSM 26048</strain>
    </source>
</reference>
<evidence type="ECO:0000256" key="2">
    <source>
        <dbReference type="ARBA" id="ARBA00007886"/>
    </source>
</evidence>
<protein>
    <submittedName>
        <fullName evidence="10">Spore germination protein KC</fullName>
    </submittedName>
</protein>
<evidence type="ECO:0000256" key="1">
    <source>
        <dbReference type="ARBA" id="ARBA00004635"/>
    </source>
</evidence>
<evidence type="ECO:0000313" key="11">
    <source>
        <dbReference type="Proteomes" id="UP001519287"/>
    </source>
</evidence>
<dbReference type="Pfam" id="PF25198">
    <property type="entry name" value="Spore_GerAC_N"/>
    <property type="match status" value="1"/>
</dbReference>
<comment type="similarity">
    <text evidence="2">Belongs to the GerABKC lipoprotein family.</text>
</comment>
<keyword evidence="4" id="KW-0732">Signal</keyword>
<keyword evidence="6" id="KW-0564">Palmitate</keyword>
<dbReference type="Proteomes" id="UP001519287">
    <property type="component" value="Unassembled WGS sequence"/>
</dbReference>
<dbReference type="InterPro" id="IPR057336">
    <property type="entry name" value="GerAC_N"/>
</dbReference>
<dbReference type="EMBL" id="JAGGLB010000013">
    <property type="protein sequence ID" value="MBP1992420.1"/>
    <property type="molecule type" value="Genomic_DNA"/>
</dbReference>
<dbReference type="InterPro" id="IPR008844">
    <property type="entry name" value="Spore_GerAC-like"/>
</dbReference>
<evidence type="ECO:0000256" key="3">
    <source>
        <dbReference type="ARBA" id="ARBA00022544"/>
    </source>
</evidence>
<keyword evidence="11" id="KW-1185">Reference proteome</keyword>
<organism evidence="10 11">
    <name type="scientific">Paenibacillus eucommiae</name>
    <dbReference type="NCBI Taxonomy" id="1355755"/>
    <lineage>
        <taxon>Bacteria</taxon>
        <taxon>Bacillati</taxon>
        <taxon>Bacillota</taxon>
        <taxon>Bacilli</taxon>
        <taxon>Bacillales</taxon>
        <taxon>Paenibacillaceae</taxon>
        <taxon>Paenibacillus</taxon>
    </lineage>
</organism>
<comment type="caution">
    <text evidence="10">The sequence shown here is derived from an EMBL/GenBank/DDBJ whole genome shotgun (WGS) entry which is preliminary data.</text>
</comment>
<evidence type="ECO:0000259" key="8">
    <source>
        <dbReference type="Pfam" id="PF05504"/>
    </source>
</evidence>
<gene>
    <name evidence="10" type="ORF">J2Z66_004028</name>
</gene>
<evidence type="ECO:0000256" key="6">
    <source>
        <dbReference type="ARBA" id="ARBA00023139"/>
    </source>
</evidence>
<keyword evidence="3" id="KW-0309">Germination</keyword>
<dbReference type="InterPro" id="IPR046953">
    <property type="entry name" value="Spore_GerAC-like_C"/>
</dbReference>
<evidence type="ECO:0000256" key="7">
    <source>
        <dbReference type="ARBA" id="ARBA00023288"/>
    </source>
</evidence>
<dbReference type="Pfam" id="PF05504">
    <property type="entry name" value="Spore_GerAC"/>
    <property type="match status" value="1"/>
</dbReference>
<sequence>MFKKMTSLILVGLLVLPLTGCWNRRELNELGITVGIGIDKIGSEYKITAQVVVPSLVAGKGGSGDGGLPVTIFTATNSSVLEALRQMTTTAPRRIYLSHLRMMIVGESMAREGLNDVLDFFSRSHEVRSDFFIAIAKKDSASNILKLLTPLEKIPANSMFLSLQASEKFWAPTKGFYLDDLLNDFSISGNSPVITGIEIKGNKSLINQAENTDKLLPPVKLEYVGLGVFKKDKLIGWLNPSESKAYNYITGKVEKTVGHLDCPEGGGRVTIEVVRTDTKTTSHLVNGHPEIDVTMDIEADVGEVTCNIKMDDPKTITMLNDLGSAYLKNLMEKTVEKAQTVFKTDFLGFGSVIHRTHPKEWDKMKDNWNEEFTSIPVHFKVNHYIRRVGSITNTIVKETKE</sequence>
<proteinExistence type="inferred from homology"/>
<evidence type="ECO:0000259" key="9">
    <source>
        <dbReference type="Pfam" id="PF25198"/>
    </source>
</evidence>
<evidence type="ECO:0000256" key="5">
    <source>
        <dbReference type="ARBA" id="ARBA00023136"/>
    </source>
</evidence>
<dbReference type="PANTHER" id="PTHR35789:SF1">
    <property type="entry name" value="SPORE GERMINATION PROTEIN B3"/>
    <property type="match status" value="1"/>
</dbReference>
<evidence type="ECO:0000313" key="10">
    <source>
        <dbReference type="EMBL" id="MBP1992420.1"/>
    </source>
</evidence>
<accession>A0ABS4IXV7</accession>
<keyword evidence="7" id="KW-0449">Lipoprotein</keyword>